<dbReference type="AlphaFoldDB" id="A0A4Y2K0R3"/>
<dbReference type="EMBL" id="BGPR01004025">
    <property type="protein sequence ID" value="GBM95066.1"/>
    <property type="molecule type" value="Genomic_DNA"/>
</dbReference>
<evidence type="ECO:0000313" key="2">
    <source>
        <dbReference type="EMBL" id="GBM95066.1"/>
    </source>
</evidence>
<reference evidence="2 3" key="1">
    <citation type="journal article" date="2019" name="Sci. Rep.">
        <title>Orb-weaving spider Araneus ventricosus genome elucidates the spidroin gene catalogue.</title>
        <authorList>
            <person name="Kono N."/>
            <person name="Nakamura H."/>
            <person name="Ohtoshi R."/>
            <person name="Moran D.A.P."/>
            <person name="Shinohara A."/>
            <person name="Yoshida Y."/>
            <person name="Fujiwara M."/>
            <person name="Mori M."/>
            <person name="Tomita M."/>
            <person name="Arakawa K."/>
        </authorList>
    </citation>
    <scope>NUCLEOTIDE SEQUENCE [LARGE SCALE GENOMIC DNA]</scope>
</reference>
<dbReference type="Proteomes" id="UP000499080">
    <property type="component" value="Unassembled WGS sequence"/>
</dbReference>
<comment type="caution">
    <text evidence="2">The sequence shown here is derived from an EMBL/GenBank/DDBJ whole genome shotgun (WGS) entry which is preliminary data.</text>
</comment>
<sequence length="132" mass="15225">MTSHGPTPPERGTYYHRRWATRPPPFLYPQSGPRTRLLDPHHFCTQNQDREPAYSTPTISEPTIRSENPLTRPPPFLYPQSGARTRFSSEAASHSRTHGARRWESTKGIVNCKYVRINKLSFPFSVCTWKSI</sequence>
<feature type="compositionally biased region" description="Polar residues" evidence="1">
    <location>
        <begin position="82"/>
        <end position="94"/>
    </location>
</feature>
<evidence type="ECO:0000256" key="1">
    <source>
        <dbReference type="SAM" id="MobiDB-lite"/>
    </source>
</evidence>
<protein>
    <submittedName>
        <fullName evidence="2">Uncharacterized protein</fullName>
    </submittedName>
</protein>
<name>A0A4Y2K0R3_ARAVE</name>
<gene>
    <name evidence="2" type="ORF">AVEN_171804_1</name>
</gene>
<feature type="compositionally biased region" description="Polar residues" evidence="1">
    <location>
        <begin position="55"/>
        <end position="69"/>
    </location>
</feature>
<organism evidence="2 3">
    <name type="scientific">Araneus ventricosus</name>
    <name type="common">Orbweaver spider</name>
    <name type="synonym">Epeira ventricosa</name>
    <dbReference type="NCBI Taxonomy" id="182803"/>
    <lineage>
        <taxon>Eukaryota</taxon>
        <taxon>Metazoa</taxon>
        <taxon>Ecdysozoa</taxon>
        <taxon>Arthropoda</taxon>
        <taxon>Chelicerata</taxon>
        <taxon>Arachnida</taxon>
        <taxon>Araneae</taxon>
        <taxon>Araneomorphae</taxon>
        <taxon>Entelegynae</taxon>
        <taxon>Araneoidea</taxon>
        <taxon>Araneidae</taxon>
        <taxon>Araneus</taxon>
    </lineage>
</organism>
<evidence type="ECO:0000313" key="3">
    <source>
        <dbReference type="Proteomes" id="UP000499080"/>
    </source>
</evidence>
<feature type="region of interest" description="Disordered" evidence="1">
    <location>
        <begin position="45"/>
        <end position="102"/>
    </location>
</feature>
<proteinExistence type="predicted"/>
<keyword evidence="3" id="KW-1185">Reference proteome</keyword>
<accession>A0A4Y2K0R3</accession>